<comment type="caution">
    <text evidence="12">The sequence shown here is derived from an EMBL/GenBank/DDBJ whole genome shotgun (WGS) entry which is preliminary data.</text>
</comment>
<evidence type="ECO:0000256" key="4">
    <source>
        <dbReference type="ARBA" id="ARBA00022801"/>
    </source>
</evidence>
<dbReference type="RefSeq" id="WP_311339472.1">
    <property type="nucleotide sequence ID" value="NZ_JAVRHS010000001.1"/>
</dbReference>
<dbReference type="CDD" id="cd01748">
    <property type="entry name" value="GATase1_IGP_Synthase"/>
    <property type="match status" value="1"/>
</dbReference>
<dbReference type="InterPro" id="IPR017926">
    <property type="entry name" value="GATASE"/>
</dbReference>
<dbReference type="InterPro" id="IPR029062">
    <property type="entry name" value="Class_I_gatase-like"/>
</dbReference>
<evidence type="ECO:0000256" key="6">
    <source>
        <dbReference type="ARBA" id="ARBA00023102"/>
    </source>
</evidence>
<keyword evidence="7 10" id="KW-0456">Lyase</keyword>
<comment type="subcellular location">
    <subcellularLocation>
        <location evidence="10">Cytoplasm</location>
    </subcellularLocation>
</comment>
<comment type="pathway">
    <text evidence="1 10">Amino-acid biosynthesis; L-histidine biosynthesis; L-histidine from 5-phospho-alpha-D-ribose 1-diphosphate: step 5/9.</text>
</comment>
<comment type="subunit">
    <text evidence="2 10">Heterodimer of HisH and HisF.</text>
</comment>
<feature type="active site" evidence="10">
    <location>
        <position position="207"/>
    </location>
</feature>
<evidence type="ECO:0000313" key="13">
    <source>
        <dbReference type="Proteomes" id="UP001259803"/>
    </source>
</evidence>
<evidence type="ECO:0000259" key="11">
    <source>
        <dbReference type="Pfam" id="PF00117"/>
    </source>
</evidence>
<keyword evidence="3 10" id="KW-0028">Amino-acid biosynthesis</keyword>
<organism evidence="12 13">
    <name type="scientific">Croceicoccus esteveae</name>
    <dbReference type="NCBI Taxonomy" id="3075597"/>
    <lineage>
        <taxon>Bacteria</taxon>
        <taxon>Pseudomonadati</taxon>
        <taxon>Pseudomonadota</taxon>
        <taxon>Alphaproteobacteria</taxon>
        <taxon>Sphingomonadales</taxon>
        <taxon>Erythrobacteraceae</taxon>
        <taxon>Croceicoccus</taxon>
    </lineage>
</organism>
<feature type="active site" description="Nucleophile" evidence="10">
    <location>
        <position position="85"/>
    </location>
</feature>
<evidence type="ECO:0000256" key="10">
    <source>
        <dbReference type="HAMAP-Rule" id="MF_00278"/>
    </source>
</evidence>
<evidence type="ECO:0000313" key="12">
    <source>
        <dbReference type="EMBL" id="MDT0574915.1"/>
    </source>
</evidence>
<dbReference type="Gene3D" id="3.40.50.880">
    <property type="match status" value="1"/>
</dbReference>
<protein>
    <recommendedName>
        <fullName evidence="10">Imidazole glycerol phosphate synthase subunit HisH</fullName>
        <ecNumber evidence="10">4.3.2.10</ecNumber>
    </recommendedName>
    <alternativeName>
        <fullName evidence="10">IGP synthase glutaminase subunit</fullName>
        <ecNumber evidence="10">3.5.1.2</ecNumber>
    </alternativeName>
    <alternativeName>
        <fullName evidence="10">IGP synthase subunit HisH</fullName>
    </alternativeName>
    <alternativeName>
        <fullName evidence="10">ImGP synthase subunit HisH</fullName>
        <shortName evidence="10">IGPS subunit HisH</shortName>
    </alternativeName>
</protein>
<evidence type="ECO:0000256" key="2">
    <source>
        <dbReference type="ARBA" id="ARBA00011152"/>
    </source>
</evidence>
<dbReference type="PANTHER" id="PTHR42701:SF1">
    <property type="entry name" value="IMIDAZOLE GLYCEROL PHOSPHATE SYNTHASE SUBUNIT HISH"/>
    <property type="match status" value="1"/>
</dbReference>
<dbReference type="Pfam" id="PF00117">
    <property type="entry name" value="GATase"/>
    <property type="match status" value="1"/>
</dbReference>
<dbReference type="PIRSF" id="PIRSF000495">
    <property type="entry name" value="Amidotransf_hisH"/>
    <property type="match status" value="1"/>
</dbReference>
<gene>
    <name evidence="10 12" type="primary">hisH</name>
    <name evidence="12" type="ORF">RM533_01805</name>
</gene>
<evidence type="ECO:0000256" key="9">
    <source>
        <dbReference type="ARBA" id="ARBA00049534"/>
    </source>
</evidence>
<evidence type="ECO:0000256" key="7">
    <source>
        <dbReference type="ARBA" id="ARBA00023239"/>
    </source>
</evidence>
<feature type="active site" evidence="10">
    <location>
        <position position="209"/>
    </location>
</feature>
<dbReference type="InterPro" id="IPR010139">
    <property type="entry name" value="Imidazole-glycPsynth_HisH"/>
</dbReference>
<comment type="function">
    <text evidence="10">IGPS catalyzes the conversion of PRFAR and glutamine to IGP, AICAR and glutamate. The HisH subunit catalyzes the hydrolysis of glutamine to glutamate and ammonia as part of the synthesis of IGP and AICAR. The resulting ammonia molecule is channeled to the active site of HisF.</text>
</comment>
<accession>A0ABU2ZE82</accession>
<evidence type="ECO:0000256" key="5">
    <source>
        <dbReference type="ARBA" id="ARBA00022962"/>
    </source>
</evidence>
<evidence type="ECO:0000256" key="8">
    <source>
        <dbReference type="ARBA" id="ARBA00047838"/>
    </source>
</evidence>
<dbReference type="HAMAP" id="MF_00278">
    <property type="entry name" value="HisH"/>
    <property type="match status" value="1"/>
</dbReference>
<dbReference type="EC" id="3.5.1.2" evidence="10"/>
<reference evidence="12 13" key="1">
    <citation type="submission" date="2023-09" db="EMBL/GenBank/DDBJ databases">
        <authorList>
            <person name="Rey-Velasco X."/>
        </authorList>
    </citation>
    <scope>NUCLEOTIDE SEQUENCE [LARGE SCALE GENOMIC DNA]</scope>
    <source>
        <strain evidence="12 13">F390</strain>
    </source>
</reference>
<dbReference type="SUPFAM" id="SSF52317">
    <property type="entry name" value="Class I glutamine amidotransferase-like"/>
    <property type="match status" value="1"/>
</dbReference>
<dbReference type="NCBIfam" id="TIGR01855">
    <property type="entry name" value="IMP_synth_hisH"/>
    <property type="match status" value="1"/>
</dbReference>
<keyword evidence="13" id="KW-1185">Reference proteome</keyword>
<dbReference type="GO" id="GO:0016829">
    <property type="term" value="F:lyase activity"/>
    <property type="evidence" value="ECO:0007669"/>
    <property type="project" value="UniProtKB-KW"/>
</dbReference>
<dbReference type="EC" id="4.3.2.10" evidence="10"/>
<proteinExistence type="inferred from homology"/>
<sequence length="227" mass="23891">MTTRLVVIDYGAGNLHSVVSALVAAGADRPIVTSDPEVVRRADRIVLPGVGAFGACAAALRNVTGMVEAMEARVRTEGVPFLGICVGMQLLARRGMEHGVHAGLGWIDGEVLPIAGAGNDREQAKAAQTSASQIPASSIKVPHMGWNDVCPTSPAAEAGLILPGEAYFLHSYHFVPADPHDLAALTDHGSQLAAAVARANIMGVQFHPEKSQQYGLGFLARFLDWRP</sequence>
<keyword evidence="10" id="KW-0963">Cytoplasm</keyword>
<evidence type="ECO:0000256" key="1">
    <source>
        <dbReference type="ARBA" id="ARBA00005091"/>
    </source>
</evidence>
<dbReference type="EMBL" id="JAVRHS010000001">
    <property type="protein sequence ID" value="MDT0574915.1"/>
    <property type="molecule type" value="Genomic_DNA"/>
</dbReference>
<dbReference type="PANTHER" id="PTHR42701">
    <property type="entry name" value="IMIDAZOLE GLYCEROL PHOSPHATE SYNTHASE SUBUNIT HISH"/>
    <property type="match status" value="1"/>
</dbReference>
<dbReference type="Proteomes" id="UP001259803">
    <property type="component" value="Unassembled WGS sequence"/>
</dbReference>
<keyword evidence="5 10" id="KW-0315">Glutamine amidotransferase</keyword>
<keyword evidence="4 10" id="KW-0378">Hydrolase</keyword>
<dbReference type="PROSITE" id="PS51273">
    <property type="entry name" value="GATASE_TYPE_1"/>
    <property type="match status" value="1"/>
</dbReference>
<keyword evidence="6 10" id="KW-0368">Histidine biosynthesis</keyword>
<comment type="catalytic activity">
    <reaction evidence="9 10">
        <text>L-glutamine + H2O = L-glutamate + NH4(+)</text>
        <dbReference type="Rhea" id="RHEA:15889"/>
        <dbReference type="ChEBI" id="CHEBI:15377"/>
        <dbReference type="ChEBI" id="CHEBI:28938"/>
        <dbReference type="ChEBI" id="CHEBI:29985"/>
        <dbReference type="ChEBI" id="CHEBI:58359"/>
        <dbReference type="EC" id="3.5.1.2"/>
    </reaction>
</comment>
<evidence type="ECO:0000256" key="3">
    <source>
        <dbReference type="ARBA" id="ARBA00022605"/>
    </source>
</evidence>
<feature type="domain" description="Glutamine amidotransferase" evidence="11">
    <location>
        <begin position="6"/>
        <end position="213"/>
    </location>
</feature>
<name>A0ABU2ZE82_9SPHN</name>
<comment type="catalytic activity">
    <reaction evidence="8 10">
        <text>5-[(5-phospho-1-deoxy-D-ribulos-1-ylimino)methylamino]-1-(5-phospho-beta-D-ribosyl)imidazole-4-carboxamide + L-glutamine = D-erythro-1-(imidazol-4-yl)glycerol 3-phosphate + 5-amino-1-(5-phospho-beta-D-ribosyl)imidazole-4-carboxamide + L-glutamate + H(+)</text>
        <dbReference type="Rhea" id="RHEA:24793"/>
        <dbReference type="ChEBI" id="CHEBI:15378"/>
        <dbReference type="ChEBI" id="CHEBI:29985"/>
        <dbReference type="ChEBI" id="CHEBI:58278"/>
        <dbReference type="ChEBI" id="CHEBI:58359"/>
        <dbReference type="ChEBI" id="CHEBI:58475"/>
        <dbReference type="ChEBI" id="CHEBI:58525"/>
        <dbReference type="EC" id="4.3.2.10"/>
    </reaction>
</comment>